<keyword evidence="2" id="KW-0175">Coiled coil</keyword>
<dbReference type="Proteomes" id="UP000324927">
    <property type="component" value="Unassembled WGS sequence"/>
</dbReference>
<keyword evidence="8" id="KW-1185">Reference proteome</keyword>
<feature type="compositionally biased region" description="Pro residues" evidence="3">
    <location>
        <begin position="356"/>
        <end position="369"/>
    </location>
</feature>
<comment type="similarity">
    <text evidence="1">Belongs to the membrane fusion protein (MFP) (TC 8.A.1) family.</text>
</comment>
<feature type="domain" description="CzcB-like barrel-sandwich hybrid" evidence="6">
    <location>
        <begin position="111"/>
        <end position="260"/>
    </location>
</feature>
<dbReference type="EMBL" id="VTTN01000039">
    <property type="protein sequence ID" value="KAA0585517.1"/>
    <property type="molecule type" value="Genomic_DNA"/>
</dbReference>
<keyword evidence="4" id="KW-0812">Transmembrane</keyword>
<dbReference type="OrthoDB" id="9806939at2"/>
<feature type="transmembrane region" description="Helical" evidence="4">
    <location>
        <begin position="47"/>
        <end position="66"/>
    </location>
</feature>
<dbReference type="Gene3D" id="2.40.50.100">
    <property type="match status" value="1"/>
</dbReference>
<proteinExistence type="inferred from homology"/>
<dbReference type="GO" id="GO:0015562">
    <property type="term" value="F:efflux transmembrane transporter activity"/>
    <property type="evidence" value="ECO:0007669"/>
    <property type="project" value="TreeGrafter"/>
</dbReference>
<evidence type="ECO:0000313" key="8">
    <source>
        <dbReference type="Proteomes" id="UP000324927"/>
    </source>
</evidence>
<evidence type="ECO:0000256" key="2">
    <source>
        <dbReference type="SAM" id="Coils"/>
    </source>
</evidence>
<sequence length="375" mass="38758">MNTHPHPAPRHPDPRLSETLASLTLEPVPVPAFPPAGTRLPRPSGGWHLVGVLALIAAIGCAGVLWRAAGPAIWSAPIVAAPIAMGPATAALPPPPIRSVTGSGHVVALREAAVHPRRGGVVTVVHVEVGSAVRAGDVLAELDDPELRFALRDAELARDRARLILAARRLDAEEARDRAGRMADLGTRGAVSTQAARDAATAAAQAANLRDQAAQEVAKAELEVARAAEAVSDLTLRSPLSGIVSARRARIGEAILSQADARAEVPLFTVTDPHLLALDVDIAETALAAIGSGARGAAVLDAYADTRFTVEVARIAPVASAERGTIAVRLTILDPPPGIRPSMAVRVDLPARDPPAHPPPQPSPRPSPPAQDTAP</sequence>
<dbReference type="Gene3D" id="2.40.30.170">
    <property type="match status" value="1"/>
</dbReference>
<evidence type="ECO:0000256" key="1">
    <source>
        <dbReference type="ARBA" id="ARBA00009477"/>
    </source>
</evidence>
<comment type="caution">
    <text evidence="7">The sequence shown here is derived from an EMBL/GenBank/DDBJ whole genome shotgun (WGS) entry which is preliminary data.</text>
</comment>
<dbReference type="Pfam" id="PF25973">
    <property type="entry name" value="BSH_CzcB"/>
    <property type="match status" value="1"/>
</dbReference>
<feature type="domain" description="CusB-like beta-barrel" evidence="5">
    <location>
        <begin position="278"/>
        <end position="350"/>
    </location>
</feature>
<dbReference type="InterPro" id="IPR006143">
    <property type="entry name" value="RND_pump_MFP"/>
</dbReference>
<dbReference type="InterPro" id="IPR058792">
    <property type="entry name" value="Beta-barrel_RND_2"/>
</dbReference>
<dbReference type="InterPro" id="IPR058647">
    <property type="entry name" value="BSH_CzcB-like"/>
</dbReference>
<dbReference type="Pfam" id="PF25954">
    <property type="entry name" value="Beta-barrel_RND_2"/>
    <property type="match status" value="1"/>
</dbReference>
<dbReference type="GO" id="GO:1990281">
    <property type="term" value="C:efflux pump complex"/>
    <property type="evidence" value="ECO:0007669"/>
    <property type="project" value="TreeGrafter"/>
</dbReference>
<dbReference type="AlphaFoldDB" id="A0A5A9FU27"/>
<dbReference type="PANTHER" id="PTHR30469">
    <property type="entry name" value="MULTIDRUG RESISTANCE PROTEIN MDTA"/>
    <property type="match status" value="1"/>
</dbReference>
<keyword evidence="4" id="KW-0472">Membrane</keyword>
<gene>
    <name evidence="7" type="ORF">FZ942_35370</name>
</gene>
<dbReference type="PANTHER" id="PTHR30469:SF15">
    <property type="entry name" value="HLYD FAMILY OF SECRETION PROTEINS"/>
    <property type="match status" value="1"/>
</dbReference>
<feature type="coiled-coil region" evidence="2">
    <location>
        <begin position="203"/>
        <end position="237"/>
    </location>
</feature>
<reference evidence="7 8" key="1">
    <citation type="submission" date="2019-08" db="EMBL/GenBank/DDBJ databases">
        <authorList>
            <person name="Grouzdev D."/>
            <person name="Tikhonova E."/>
            <person name="Kravchenko I."/>
        </authorList>
    </citation>
    <scope>NUCLEOTIDE SEQUENCE [LARGE SCALE GENOMIC DNA]</scope>
    <source>
        <strain evidence="7 8">59b</strain>
    </source>
</reference>
<dbReference type="NCBIfam" id="TIGR01730">
    <property type="entry name" value="RND_mfp"/>
    <property type="match status" value="1"/>
</dbReference>
<dbReference type="RefSeq" id="WP_149235709.1">
    <property type="nucleotide sequence ID" value="NZ_JALJXJ010000033.1"/>
</dbReference>
<protein>
    <submittedName>
        <fullName evidence="7">Efflux RND transporter periplasmic adaptor subunit</fullName>
    </submittedName>
</protein>
<feature type="region of interest" description="Disordered" evidence="3">
    <location>
        <begin position="339"/>
        <end position="375"/>
    </location>
</feature>
<accession>A0A5A9FU27</accession>
<dbReference type="SUPFAM" id="SSF111369">
    <property type="entry name" value="HlyD-like secretion proteins"/>
    <property type="match status" value="1"/>
</dbReference>
<name>A0A5A9FU27_AZOLI</name>
<evidence type="ECO:0000259" key="6">
    <source>
        <dbReference type="Pfam" id="PF25973"/>
    </source>
</evidence>
<evidence type="ECO:0000259" key="5">
    <source>
        <dbReference type="Pfam" id="PF25954"/>
    </source>
</evidence>
<evidence type="ECO:0000313" key="7">
    <source>
        <dbReference type="EMBL" id="KAA0585517.1"/>
    </source>
</evidence>
<evidence type="ECO:0000256" key="4">
    <source>
        <dbReference type="SAM" id="Phobius"/>
    </source>
</evidence>
<keyword evidence="4" id="KW-1133">Transmembrane helix</keyword>
<organism evidence="7 8">
    <name type="scientific">Azospirillum lipoferum</name>
    <dbReference type="NCBI Taxonomy" id="193"/>
    <lineage>
        <taxon>Bacteria</taxon>
        <taxon>Pseudomonadati</taxon>
        <taxon>Pseudomonadota</taxon>
        <taxon>Alphaproteobacteria</taxon>
        <taxon>Rhodospirillales</taxon>
        <taxon>Azospirillaceae</taxon>
        <taxon>Azospirillum</taxon>
    </lineage>
</organism>
<evidence type="ECO:0000256" key="3">
    <source>
        <dbReference type="SAM" id="MobiDB-lite"/>
    </source>
</evidence>
<dbReference type="Gene3D" id="1.10.287.470">
    <property type="entry name" value="Helix hairpin bin"/>
    <property type="match status" value="1"/>
</dbReference>
<feature type="transmembrane region" description="Helical" evidence="4">
    <location>
        <begin position="72"/>
        <end position="92"/>
    </location>
</feature>